<organism evidence="2 3">
    <name type="scientific">Komarekiella delphini-convector SJRDD-AB1</name>
    <dbReference type="NCBI Taxonomy" id="2593771"/>
    <lineage>
        <taxon>Bacteria</taxon>
        <taxon>Bacillati</taxon>
        <taxon>Cyanobacteriota</taxon>
        <taxon>Cyanophyceae</taxon>
        <taxon>Nostocales</taxon>
        <taxon>Nostocaceae</taxon>
        <taxon>Komarekiella</taxon>
        <taxon>Komarekiella delphini-convector</taxon>
    </lineage>
</organism>
<keyword evidence="3" id="KW-1185">Reference proteome</keyword>
<dbReference type="AlphaFoldDB" id="A0AA40T316"/>
<protein>
    <submittedName>
        <fullName evidence="2">Uncharacterized protein</fullName>
    </submittedName>
</protein>
<accession>A0AA40T316</accession>
<sequence length="117" mass="13390">MGANEFSSESTPHQSDGDNRDPDKRIEESESLLERVRAEQRRFDAAIDSLTDTVKGYAKVNSDIRELRIQRAEKRSIAVEAELERTVDSHEAIDYGDSGVEEEPPESYHHRKRGFSR</sequence>
<feature type="compositionally biased region" description="Polar residues" evidence="1">
    <location>
        <begin position="1"/>
        <end position="14"/>
    </location>
</feature>
<name>A0AA40T316_9NOST</name>
<proteinExistence type="predicted"/>
<evidence type="ECO:0000313" key="3">
    <source>
        <dbReference type="Proteomes" id="UP001165986"/>
    </source>
</evidence>
<feature type="region of interest" description="Disordered" evidence="1">
    <location>
        <begin position="89"/>
        <end position="117"/>
    </location>
</feature>
<dbReference type="EMBL" id="VJXY01000046">
    <property type="protein sequence ID" value="MBD6619702.1"/>
    <property type="molecule type" value="Genomic_DNA"/>
</dbReference>
<comment type="caution">
    <text evidence="2">The sequence shown here is derived from an EMBL/GenBank/DDBJ whole genome shotgun (WGS) entry which is preliminary data.</text>
</comment>
<dbReference type="Proteomes" id="UP001165986">
    <property type="component" value="Unassembled WGS sequence"/>
</dbReference>
<gene>
    <name evidence="2" type="ORF">FNW02_28765</name>
</gene>
<reference evidence="2" key="1">
    <citation type="submission" date="2019-07" db="EMBL/GenBank/DDBJ databases">
        <title>Toxilogical consequences of a new and cryptic species of cyanobacteria (Komarekiella delphini-convector) recovered from the epidermis of a bottlenose dolphin and 1500 ft. in the air.</title>
        <authorList>
            <person name="Brown A.O."/>
            <person name="Dvorak P."/>
            <person name="Villanueva C.D."/>
            <person name="Foss A.J."/>
            <person name="Garvey A.D."/>
            <person name="Gibson Q.A."/>
            <person name="Johansen J.R."/>
            <person name="Casamatta D.A."/>
        </authorList>
    </citation>
    <scope>NUCLEOTIDE SEQUENCE</scope>
    <source>
        <strain evidence="2">SJRDD-AB1</strain>
    </source>
</reference>
<evidence type="ECO:0000256" key="1">
    <source>
        <dbReference type="SAM" id="MobiDB-lite"/>
    </source>
</evidence>
<feature type="compositionally biased region" description="Basic and acidic residues" evidence="1">
    <location>
        <begin position="15"/>
        <end position="28"/>
    </location>
</feature>
<evidence type="ECO:0000313" key="2">
    <source>
        <dbReference type="EMBL" id="MBD6619702.1"/>
    </source>
</evidence>
<feature type="region of interest" description="Disordered" evidence="1">
    <location>
        <begin position="1"/>
        <end position="28"/>
    </location>
</feature>